<gene>
    <name evidence="1" type="primary">ORF66956</name>
</gene>
<evidence type="ECO:0000313" key="1">
    <source>
        <dbReference type="EMBL" id="CEK68608.1"/>
    </source>
</evidence>
<dbReference type="EMBL" id="HACG01021743">
    <property type="protein sequence ID" value="CEK68608.1"/>
    <property type="molecule type" value="Transcribed_RNA"/>
</dbReference>
<reference evidence="1" key="1">
    <citation type="submission" date="2014-12" db="EMBL/GenBank/DDBJ databases">
        <title>Insight into the proteome of Arion vulgaris.</title>
        <authorList>
            <person name="Aradska J."/>
            <person name="Bulat T."/>
            <person name="Smidak R."/>
            <person name="Sarate P."/>
            <person name="Gangsoo J."/>
            <person name="Sialana F."/>
            <person name="Bilban M."/>
            <person name="Lubec G."/>
        </authorList>
    </citation>
    <scope>NUCLEOTIDE SEQUENCE</scope>
    <source>
        <tissue evidence="1">Skin</tissue>
    </source>
</reference>
<protein>
    <submittedName>
        <fullName evidence="1">Uncharacterized protein</fullName>
    </submittedName>
</protein>
<organism evidence="1">
    <name type="scientific">Arion vulgaris</name>
    <dbReference type="NCBI Taxonomy" id="1028688"/>
    <lineage>
        <taxon>Eukaryota</taxon>
        <taxon>Metazoa</taxon>
        <taxon>Spiralia</taxon>
        <taxon>Lophotrochozoa</taxon>
        <taxon>Mollusca</taxon>
        <taxon>Gastropoda</taxon>
        <taxon>Heterobranchia</taxon>
        <taxon>Euthyneura</taxon>
        <taxon>Panpulmonata</taxon>
        <taxon>Eupulmonata</taxon>
        <taxon>Stylommatophora</taxon>
        <taxon>Helicina</taxon>
        <taxon>Arionoidea</taxon>
        <taxon>Arionidae</taxon>
        <taxon>Arion</taxon>
    </lineage>
</organism>
<accession>A0A0B6ZJB0</accession>
<name>A0A0B6ZJB0_9EUPU</name>
<sequence>MFKLLEKVSKFKSFKMRAWIISVTHHTFGLHTPKVEDFCVKIVWIFIMRTKYKYTALFMVQEVMNILDDLKEVDSFKYQDCPENHI</sequence>
<dbReference type="AlphaFoldDB" id="A0A0B6ZJB0"/>
<proteinExistence type="predicted"/>